<evidence type="ECO:0000313" key="3">
    <source>
        <dbReference type="EMBL" id="QMW05442.1"/>
    </source>
</evidence>
<reference evidence="3 4" key="1">
    <citation type="submission" date="2020-07" db="EMBL/GenBank/DDBJ databases">
        <title>Spirosoma foliorum sp. nov., isolated from the leaves on the Nejang mountain Korea, Republic of.</title>
        <authorList>
            <person name="Ho H."/>
            <person name="Lee Y.-J."/>
            <person name="Nurcahyanto D.-A."/>
            <person name="Kim S.-G."/>
        </authorList>
    </citation>
    <scope>NUCLEOTIDE SEQUENCE [LARGE SCALE GENOMIC DNA]</scope>
    <source>
        <strain evidence="3 4">PL0136</strain>
    </source>
</reference>
<feature type="domain" description="Thiopeptide-type bacteriocin biosynthesis" evidence="2">
    <location>
        <begin position="741"/>
        <end position="1000"/>
    </location>
</feature>
<evidence type="ECO:0000313" key="4">
    <source>
        <dbReference type="Proteomes" id="UP000515369"/>
    </source>
</evidence>
<evidence type="ECO:0000259" key="1">
    <source>
        <dbReference type="Pfam" id="PF04738"/>
    </source>
</evidence>
<keyword evidence="4" id="KW-1185">Reference proteome</keyword>
<gene>
    <name evidence="3" type="ORF">H3H32_11395</name>
</gene>
<protein>
    <submittedName>
        <fullName evidence="3">Lantibiotic dehydratase</fullName>
    </submittedName>
</protein>
<dbReference type="Pfam" id="PF14028">
    <property type="entry name" value="Lant_dehydr_C"/>
    <property type="match status" value="1"/>
</dbReference>
<dbReference type="Pfam" id="PF04738">
    <property type="entry name" value="Lant_dehydr_N"/>
    <property type="match status" value="1"/>
</dbReference>
<dbReference type="AlphaFoldDB" id="A0A7G5H2V0"/>
<dbReference type="KEGG" id="sfol:H3H32_11395"/>
<dbReference type="InterPro" id="IPR023809">
    <property type="entry name" value="Thiopep_bacteriocin_synth_dom"/>
</dbReference>
<dbReference type="RefSeq" id="WP_182462823.1">
    <property type="nucleotide sequence ID" value="NZ_CP059732.1"/>
</dbReference>
<dbReference type="InterPro" id="IPR006827">
    <property type="entry name" value="Lant_deHydtase_N"/>
</dbReference>
<organism evidence="3 4">
    <name type="scientific">Spirosoma foliorum</name>
    <dbReference type="NCBI Taxonomy" id="2710596"/>
    <lineage>
        <taxon>Bacteria</taxon>
        <taxon>Pseudomonadati</taxon>
        <taxon>Bacteroidota</taxon>
        <taxon>Cytophagia</taxon>
        <taxon>Cytophagales</taxon>
        <taxon>Cytophagaceae</taxon>
        <taxon>Spirosoma</taxon>
    </lineage>
</organism>
<dbReference type="Proteomes" id="UP000515369">
    <property type="component" value="Chromosome"/>
</dbReference>
<dbReference type="EMBL" id="CP059732">
    <property type="protein sequence ID" value="QMW05442.1"/>
    <property type="molecule type" value="Genomic_DNA"/>
</dbReference>
<name>A0A7G5H2V0_9BACT</name>
<dbReference type="NCBIfam" id="TIGR03891">
    <property type="entry name" value="thiopep_ocin"/>
    <property type="match status" value="1"/>
</dbReference>
<feature type="domain" description="Lantibiotic dehydratase N-terminal" evidence="1">
    <location>
        <begin position="33"/>
        <end position="673"/>
    </location>
</feature>
<accession>A0A7G5H2V0</accession>
<sequence length="1008" mass="117837">MELDFYYLRTPTLSLQRLLDLLQEDDLPAYVQENLMGEAIFLASPTLYNEFLADPTLSSKKLRQTALKYVLRMGSRSTPFGLFAGCSLGQIADRTDLNVSDRQLFCHYELNMTVIWELTHYLNQHSEIRSQIPYQVNSSLYSFGNQFRYLELEKEHTQIRFFTSQIANCHPIRWILRKARKGATIAELIHDLIGRGYPIDQAQACVDQLIIDQVLVSQFVLNGTGVDPLQNLIGHLQSIPKGKPWVQLVRQVQVLLMRKDSVQKKHTAIQSIFKKEIGLSLPDASIIQGNSLFTGKQHQLSRTLLTNLQKAIQKLFSLSNAFQQKDSLLLFKRKFYARYEEREIPLALALDAESGIGYGDHPFMGDNLMIQTLIEAGDPVNQQQEIFSPELDHWLRNVYNNWFATGNSILELTDTDLNHWSDTSTQLPASYYVFGYFLSSSSQALDRGDYRFRCKFVAGPSAFPLLGRFCRVDQQLEQKIQNAFKQLQKNDPNRVYAEIVHIPIPAIGNVVQRPHMSEYEISYLGHSTLPIEKQISIDDLWISIPKGERVVLRSRRLGKEIVPRLTTAHNYQNGLPIYRFLCDLQQQESELSIYWHWGGLSNYRFLPRVQYRQIILQEARWRLTWSDYQASLTESENVSVWRLEWKWPRFISIAQADQELFLDLEHEGCQQLLINTLRRLQVLQIFEWLRTPDQCPIDGPDGKLTHEVILPFLHEQTKPMQRASRLDHHGIARNFIPGSEWLYLKVYCGTQASRKILLRLGKLARIYIRSKKISHWFFIRYQDPEPHLRFRFHLISQASYNDILSDCQRQLQSMINTDEIYRVQLDTYQREIERYGAERIVVTECLFWVDSDAVLTIARDQLNEQMRLAVGLLGVDKYLDDFNYPLSARVLFYQQGFQIIFDQQGSSVNLRKQLAILYRQNQGLIEALCAKEAPESELYSRYHKLFKKRSSRNKTYLNSIFVNQPQSYISSLIHLYVNRLFDQHQIKYELIIYHHLYRFYQSYTAQSN</sequence>
<evidence type="ECO:0000259" key="2">
    <source>
        <dbReference type="Pfam" id="PF14028"/>
    </source>
</evidence>
<proteinExistence type="predicted"/>